<feature type="binding site" evidence="3">
    <location>
        <begin position="271"/>
        <end position="278"/>
    </location>
    <ligand>
        <name>GTP</name>
        <dbReference type="ChEBI" id="CHEBI:37565"/>
    </ligand>
</feature>
<keyword evidence="1 3" id="KW-0547">Nucleotide-binding</keyword>
<evidence type="ECO:0000313" key="7">
    <source>
        <dbReference type="RefSeq" id="XP_018016139.1"/>
    </source>
</evidence>
<evidence type="ECO:0000256" key="3">
    <source>
        <dbReference type="PIRSR" id="PIRSR606689-1"/>
    </source>
</evidence>
<keyword evidence="4" id="KW-0479">Metal-binding</keyword>
<dbReference type="Gene3D" id="3.40.50.300">
    <property type="entry name" value="P-loop containing nucleotide triphosphate hydrolases"/>
    <property type="match status" value="1"/>
</dbReference>
<feature type="region of interest" description="Disordered" evidence="5">
    <location>
        <begin position="78"/>
        <end position="114"/>
    </location>
</feature>
<feature type="compositionally biased region" description="Basic and acidic residues" evidence="5">
    <location>
        <begin position="88"/>
        <end position="110"/>
    </location>
</feature>
<feature type="compositionally biased region" description="Polar residues" evidence="5">
    <location>
        <begin position="230"/>
        <end position="250"/>
    </location>
</feature>
<feature type="binding site" evidence="3">
    <location>
        <begin position="381"/>
        <end position="384"/>
    </location>
    <ligand>
        <name>GTP</name>
        <dbReference type="ChEBI" id="CHEBI:37565"/>
    </ligand>
</feature>
<keyword evidence="2 3" id="KW-0342">GTP-binding</keyword>
<feature type="region of interest" description="Disordered" evidence="5">
    <location>
        <begin position="1"/>
        <end position="31"/>
    </location>
</feature>
<name>A0A8B7NQX4_HYAAZ</name>
<evidence type="ECO:0000256" key="1">
    <source>
        <dbReference type="ARBA" id="ARBA00022741"/>
    </source>
</evidence>
<dbReference type="InterPro" id="IPR024156">
    <property type="entry name" value="Small_GTPase_ARF"/>
</dbReference>
<dbReference type="AlphaFoldDB" id="A0A8B7NQX4"/>
<feature type="binding site" evidence="4">
    <location>
        <position position="295"/>
    </location>
    <ligand>
        <name>Mg(2+)</name>
        <dbReference type="ChEBI" id="CHEBI:18420"/>
    </ligand>
</feature>
<dbReference type="KEGG" id="hazt:108672894"/>
<evidence type="ECO:0000256" key="4">
    <source>
        <dbReference type="PIRSR" id="PIRSR606689-2"/>
    </source>
</evidence>
<dbReference type="InterPro" id="IPR006689">
    <property type="entry name" value="Small_GTPase_ARF/SAR"/>
</dbReference>
<dbReference type="PROSITE" id="PS51417">
    <property type="entry name" value="ARF"/>
    <property type="match status" value="1"/>
</dbReference>
<dbReference type="GO" id="GO:0051649">
    <property type="term" value="P:establishment of localization in cell"/>
    <property type="evidence" value="ECO:0007669"/>
    <property type="project" value="UniProtKB-ARBA"/>
</dbReference>
<feature type="binding site" evidence="3">
    <location>
        <position position="317"/>
    </location>
    <ligand>
        <name>GTP</name>
        <dbReference type="ChEBI" id="CHEBI:37565"/>
    </ligand>
</feature>
<dbReference type="RefSeq" id="XP_018016139.1">
    <property type="nucleotide sequence ID" value="XM_018160650.2"/>
</dbReference>
<reference evidence="7" key="1">
    <citation type="submission" date="2025-08" db="UniProtKB">
        <authorList>
            <consortium name="RefSeq"/>
        </authorList>
    </citation>
    <scope>IDENTIFICATION</scope>
    <source>
        <tissue evidence="7">Whole organism</tissue>
    </source>
</reference>
<evidence type="ECO:0000256" key="5">
    <source>
        <dbReference type="SAM" id="MobiDB-lite"/>
    </source>
</evidence>
<dbReference type="GeneID" id="108672894"/>
<keyword evidence="4" id="KW-0460">Magnesium</keyword>
<organism evidence="6 7">
    <name type="scientific">Hyalella azteca</name>
    <name type="common">Amphipod</name>
    <dbReference type="NCBI Taxonomy" id="294128"/>
    <lineage>
        <taxon>Eukaryota</taxon>
        <taxon>Metazoa</taxon>
        <taxon>Ecdysozoa</taxon>
        <taxon>Arthropoda</taxon>
        <taxon>Crustacea</taxon>
        <taxon>Multicrustacea</taxon>
        <taxon>Malacostraca</taxon>
        <taxon>Eumalacostraca</taxon>
        <taxon>Peracarida</taxon>
        <taxon>Amphipoda</taxon>
        <taxon>Senticaudata</taxon>
        <taxon>Talitrida</taxon>
        <taxon>Talitroidea</taxon>
        <taxon>Hyalellidae</taxon>
        <taxon>Hyalella</taxon>
    </lineage>
</organism>
<dbReference type="InterPro" id="IPR005225">
    <property type="entry name" value="Small_GTP-bd"/>
</dbReference>
<dbReference type="CDD" id="cd00878">
    <property type="entry name" value="Arf_Arl"/>
    <property type="match status" value="1"/>
</dbReference>
<dbReference type="GO" id="GO:0016192">
    <property type="term" value="P:vesicle-mediated transport"/>
    <property type="evidence" value="ECO:0007669"/>
    <property type="project" value="UniProtKB-ARBA"/>
</dbReference>
<dbReference type="Proteomes" id="UP000694843">
    <property type="component" value="Unplaced"/>
</dbReference>
<gene>
    <name evidence="7" type="primary">LOC108672894</name>
</gene>
<dbReference type="GO" id="GO:0003924">
    <property type="term" value="F:GTPase activity"/>
    <property type="evidence" value="ECO:0007669"/>
    <property type="project" value="InterPro"/>
</dbReference>
<dbReference type="SMART" id="SM00178">
    <property type="entry name" value="SAR"/>
    <property type="match status" value="1"/>
</dbReference>
<feature type="region of interest" description="Disordered" evidence="5">
    <location>
        <begin position="223"/>
        <end position="250"/>
    </location>
</feature>
<dbReference type="Pfam" id="PF00025">
    <property type="entry name" value="Arf"/>
    <property type="match status" value="1"/>
</dbReference>
<dbReference type="SMART" id="SM00177">
    <property type="entry name" value="ARF"/>
    <property type="match status" value="1"/>
</dbReference>
<protein>
    <submittedName>
        <fullName evidence="7">Uncharacterized protein LOC108672894</fullName>
    </submittedName>
</protein>
<dbReference type="PANTHER" id="PTHR11711">
    <property type="entry name" value="ADP RIBOSYLATION FACTOR-RELATED"/>
    <property type="match status" value="1"/>
</dbReference>
<dbReference type="PRINTS" id="PR00328">
    <property type="entry name" value="SAR1GTPBP"/>
</dbReference>
<dbReference type="SUPFAM" id="SSF52540">
    <property type="entry name" value="P-loop containing nucleoside triphosphate hydrolases"/>
    <property type="match status" value="1"/>
</dbReference>
<proteinExistence type="predicted"/>
<accession>A0A8B7NQX4</accession>
<dbReference type="GO" id="GO:0046872">
    <property type="term" value="F:metal ion binding"/>
    <property type="evidence" value="ECO:0007669"/>
    <property type="project" value="UniProtKB-KW"/>
</dbReference>
<evidence type="ECO:0000313" key="6">
    <source>
        <dbReference type="Proteomes" id="UP000694843"/>
    </source>
</evidence>
<dbReference type="OrthoDB" id="365445at2759"/>
<sequence>MMKNYRKKSMDGTNNPFLIRYRTGPPDGRNGLINDSYRETLNSSSFTERLPYKENIPEQFQLKHKKAKLQKASPFQYHRQDTTNQGLHLRDARRNSELPHNRNLDQENRRPARRWSKHGTNYENVHWDGSVQHQNTHDMSFVSQTQTTGEFRTLNELNYRAIRSPVRYELRQEFDPSVFEIRYDHPKSNLCNLGFSNPNYKAPAMEEDYGFSDFKIKRTPSVTEKKVTSTRRPSTASSYARNAGGTSSVTGTLSRSVARVIKRRKHVVLLGLDGSGKTTILMRLKYDAKLDTTPTVGFNHEKIRAGGFRWSAWDVGGGERVRSLWATYTRGTDGVVFVVDASANADTMEEARLELARIMKLAKAIAIEMGRTPPPLLVMANFQDRKQARSAPAIAKCLSLPVEGQAPPSGAVPVSCWAVACVCAVTGDGLDEAFATLRHLIDNGATQPAKRKKIPGEWWR</sequence>
<keyword evidence="6" id="KW-1185">Reference proteome</keyword>
<dbReference type="GO" id="GO:0005525">
    <property type="term" value="F:GTP binding"/>
    <property type="evidence" value="ECO:0007669"/>
    <property type="project" value="UniProtKB-KW"/>
</dbReference>
<evidence type="ECO:0000256" key="2">
    <source>
        <dbReference type="ARBA" id="ARBA00023134"/>
    </source>
</evidence>
<dbReference type="NCBIfam" id="TIGR00231">
    <property type="entry name" value="small_GTP"/>
    <property type="match status" value="1"/>
</dbReference>
<dbReference type="InterPro" id="IPR027417">
    <property type="entry name" value="P-loop_NTPase"/>
</dbReference>
<feature type="binding site" evidence="4">
    <location>
        <position position="278"/>
    </location>
    <ligand>
        <name>Mg(2+)</name>
        <dbReference type="ChEBI" id="CHEBI:18420"/>
    </ligand>
</feature>